<dbReference type="AlphaFoldDB" id="A0A0F9PSM7"/>
<feature type="transmembrane region" description="Helical" evidence="1">
    <location>
        <begin position="110"/>
        <end position="128"/>
    </location>
</feature>
<dbReference type="EMBL" id="LAZR01002617">
    <property type="protein sequence ID" value="KKN27707.1"/>
    <property type="molecule type" value="Genomic_DNA"/>
</dbReference>
<comment type="caution">
    <text evidence="2">The sequence shown here is derived from an EMBL/GenBank/DDBJ whole genome shotgun (WGS) entry which is preliminary data.</text>
</comment>
<keyword evidence="1" id="KW-1133">Transmembrane helix</keyword>
<proteinExistence type="predicted"/>
<evidence type="ECO:0000313" key="2">
    <source>
        <dbReference type="EMBL" id="KKN27707.1"/>
    </source>
</evidence>
<keyword evidence="1" id="KW-0812">Transmembrane</keyword>
<protein>
    <submittedName>
        <fullName evidence="2">Uncharacterized protein</fullName>
    </submittedName>
</protein>
<accession>A0A0F9PSM7</accession>
<reference evidence="2" key="1">
    <citation type="journal article" date="2015" name="Nature">
        <title>Complex archaea that bridge the gap between prokaryotes and eukaryotes.</title>
        <authorList>
            <person name="Spang A."/>
            <person name="Saw J.H."/>
            <person name="Jorgensen S.L."/>
            <person name="Zaremba-Niedzwiedzka K."/>
            <person name="Martijn J."/>
            <person name="Lind A.E."/>
            <person name="van Eijk R."/>
            <person name="Schleper C."/>
            <person name="Guy L."/>
            <person name="Ettema T.J."/>
        </authorList>
    </citation>
    <scope>NUCLEOTIDE SEQUENCE</scope>
</reference>
<keyword evidence="1" id="KW-0472">Membrane</keyword>
<organism evidence="2">
    <name type="scientific">marine sediment metagenome</name>
    <dbReference type="NCBI Taxonomy" id="412755"/>
    <lineage>
        <taxon>unclassified sequences</taxon>
        <taxon>metagenomes</taxon>
        <taxon>ecological metagenomes</taxon>
    </lineage>
</organism>
<evidence type="ECO:0000256" key="1">
    <source>
        <dbReference type="SAM" id="Phobius"/>
    </source>
</evidence>
<feature type="transmembrane region" description="Helical" evidence="1">
    <location>
        <begin position="5"/>
        <end position="25"/>
    </location>
</feature>
<sequence>MKNGILWIICLLLIGGYFGGLIYFWTDYIENKDVITSRVYSGRIYFEVEEEYSQFKKYLATHPEVRIQKLDVLSSSDPLVDMRIEAPAETIFPYGKVVKEYKEGDLYHPVLYTVIAGVVTALLFLIFIPPKGNQ</sequence>
<gene>
    <name evidence="2" type="ORF">LCGC14_0861830</name>
</gene>
<name>A0A0F9PSM7_9ZZZZ</name>